<evidence type="ECO:0000313" key="2">
    <source>
        <dbReference type="EMBL" id="KAG5214418.1"/>
    </source>
</evidence>
<organism evidence="2 3">
    <name type="scientific">Ovis aries</name>
    <name type="common">Sheep</name>
    <dbReference type="NCBI Taxonomy" id="9940"/>
    <lineage>
        <taxon>Eukaryota</taxon>
        <taxon>Metazoa</taxon>
        <taxon>Chordata</taxon>
        <taxon>Craniata</taxon>
        <taxon>Vertebrata</taxon>
        <taxon>Euteleostomi</taxon>
        <taxon>Mammalia</taxon>
        <taxon>Eutheria</taxon>
        <taxon>Laurasiatheria</taxon>
        <taxon>Artiodactyla</taxon>
        <taxon>Ruminantia</taxon>
        <taxon>Pecora</taxon>
        <taxon>Bovidae</taxon>
        <taxon>Caprinae</taxon>
        <taxon>Ovis</taxon>
    </lineage>
</organism>
<proteinExistence type="predicted"/>
<gene>
    <name evidence="2" type="ORF">JEQ12_010204</name>
</gene>
<feature type="compositionally biased region" description="Polar residues" evidence="1">
    <location>
        <begin position="68"/>
        <end position="82"/>
    </location>
</feature>
<protein>
    <submittedName>
        <fullName evidence="2">Uncharacterized protein</fullName>
    </submittedName>
</protein>
<dbReference type="Proteomes" id="UP000664991">
    <property type="component" value="Unassembled WGS sequence"/>
</dbReference>
<evidence type="ECO:0000256" key="1">
    <source>
        <dbReference type="SAM" id="MobiDB-lite"/>
    </source>
</evidence>
<sequence length="138" mass="15003">MLRDPGPDRLFADKGPTRPPLTRQLRRVPSIPAKAADPQVDAEAQNGREVPRPRSLVGLDPQGGWAGLSTSAQWESGPGNVSPSPPHSAGHIVGLRKYLLDEGEVKSDSPGCNHFPDVWPRTSRRFSPSVSEYLLSVY</sequence>
<feature type="compositionally biased region" description="Low complexity" evidence="1">
    <location>
        <begin position="20"/>
        <end position="29"/>
    </location>
</feature>
<name>A0A836D6J3_SHEEP</name>
<comment type="caution">
    <text evidence="2">The sequence shown here is derived from an EMBL/GenBank/DDBJ whole genome shotgun (WGS) entry which is preliminary data.</text>
</comment>
<accession>A0A836D6J3</accession>
<feature type="compositionally biased region" description="Basic and acidic residues" evidence="1">
    <location>
        <begin position="1"/>
        <end position="16"/>
    </location>
</feature>
<dbReference type="EMBL" id="JAEMGP010000002">
    <property type="protein sequence ID" value="KAG5214418.1"/>
    <property type="molecule type" value="Genomic_DNA"/>
</dbReference>
<reference evidence="2 3" key="1">
    <citation type="submission" date="2020-12" db="EMBL/GenBank/DDBJ databases">
        <title>De novo assembly of Tibetan sheep genome.</title>
        <authorList>
            <person name="Li X."/>
        </authorList>
    </citation>
    <scope>NUCLEOTIDE SEQUENCE [LARGE SCALE GENOMIC DNA]</scope>
    <source>
        <tissue evidence="2">Heart</tissue>
    </source>
</reference>
<dbReference type="AlphaFoldDB" id="A0A836D6J3"/>
<feature type="region of interest" description="Disordered" evidence="1">
    <location>
        <begin position="1"/>
        <end position="89"/>
    </location>
</feature>
<evidence type="ECO:0000313" key="3">
    <source>
        <dbReference type="Proteomes" id="UP000664991"/>
    </source>
</evidence>